<dbReference type="Proteomes" id="UP000318294">
    <property type="component" value="Unassembled WGS sequence"/>
</dbReference>
<dbReference type="NCBIfam" id="TIGR01300">
    <property type="entry name" value="CPA3_mnhG_phaG"/>
    <property type="match status" value="1"/>
</dbReference>
<dbReference type="Pfam" id="PF03334">
    <property type="entry name" value="PhaG_MnhG_YufB"/>
    <property type="match status" value="1"/>
</dbReference>
<evidence type="ECO:0000313" key="2">
    <source>
        <dbReference type="EMBL" id="TSE34492.1"/>
    </source>
</evidence>
<dbReference type="OrthoDB" id="9813804at2"/>
<feature type="transmembrane region" description="Helical" evidence="1">
    <location>
        <begin position="43"/>
        <end position="64"/>
    </location>
</feature>
<gene>
    <name evidence="2" type="primary">mrpG</name>
    <name evidence="2" type="ORF">Tchar_01363</name>
</gene>
<dbReference type="EMBL" id="VJON01000018">
    <property type="protein sequence ID" value="TSE34492.1"/>
    <property type="molecule type" value="Genomic_DNA"/>
</dbReference>
<keyword evidence="3" id="KW-1185">Reference proteome</keyword>
<dbReference type="PANTHER" id="PTHR34703:SF1">
    <property type="entry name" value="ANTIPORTER SUBUNIT MNHG2-RELATED"/>
    <property type="match status" value="1"/>
</dbReference>
<dbReference type="GO" id="GO:0015385">
    <property type="term" value="F:sodium:proton antiporter activity"/>
    <property type="evidence" value="ECO:0007669"/>
    <property type="project" value="TreeGrafter"/>
</dbReference>
<dbReference type="RefSeq" id="WP_144328313.1">
    <property type="nucleotide sequence ID" value="NZ_VJON01000018.1"/>
</dbReference>
<proteinExistence type="predicted"/>
<keyword evidence="1" id="KW-1133">Transmembrane helix</keyword>
<comment type="caution">
    <text evidence="2">The sequence shown here is derived from an EMBL/GenBank/DDBJ whole genome shotgun (WGS) entry which is preliminary data.</text>
</comment>
<dbReference type="InterPro" id="IPR005133">
    <property type="entry name" value="PhaG_MnhG_YufB"/>
</dbReference>
<name>A0A554XF77_9BURK</name>
<feature type="transmembrane region" description="Helical" evidence="1">
    <location>
        <begin position="12"/>
        <end position="31"/>
    </location>
</feature>
<dbReference type="AlphaFoldDB" id="A0A554XF77"/>
<keyword evidence="1" id="KW-0472">Membrane</keyword>
<protein>
    <submittedName>
        <fullName evidence="2">Na(+)/H(+) antiporter subunit G</fullName>
    </submittedName>
</protein>
<feature type="transmembrane region" description="Helical" evidence="1">
    <location>
        <begin position="70"/>
        <end position="94"/>
    </location>
</feature>
<dbReference type="PANTHER" id="PTHR34703">
    <property type="entry name" value="ANTIPORTER SUBUNIT MNHG2-RELATED"/>
    <property type="match status" value="1"/>
</dbReference>
<accession>A0A554XF77</accession>
<evidence type="ECO:0000256" key="1">
    <source>
        <dbReference type="SAM" id="Phobius"/>
    </source>
</evidence>
<organism evidence="2 3">
    <name type="scientific">Tepidimonas charontis</name>
    <dbReference type="NCBI Taxonomy" id="2267262"/>
    <lineage>
        <taxon>Bacteria</taxon>
        <taxon>Pseudomonadati</taxon>
        <taxon>Pseudomonadota</taxon>
        <taxon>Betaproteobacteria</taxon>
        <taxon>Burkholderiales</taxon>
        <taxon>Tepidimonas</taxon>
    </lineage>
</organism>
<evidence type="ECO:0000313" key="3">
    <source>
        <dbReference type="Proteomes" id="UP000318294"/>
    </source>
</evidence>
<sequence length="115" mass="12266">MTTVLENLAALLILVAAFFLLVGAIGLLRFPDFYMRLHAPTKASTLGVGGVLLASMLVTLAHGHPGFAELLITLFVFVTAPVSASLLAQAALHLRLHSRAPVPRDAVPERRTAEE</sequence>
<reference evidence="2 3" key="1">
    <citation type="submission" date="2019-07" db="EMBL/GenBank/DDBJ databases">
        <title>Tepidimonas charontis SPSP-6 draft genome.</title>
        <authorList>
            <person name="Da Costa M.S."/>
            <person name="Froufe H.J.C."/>
            <person name="Egas C."/>
            <person name="Albuquerque L."/>
        </authorList>
    </citation>
    <scope>NUCLEOTIDE SEQUENCE [LARGE SCALE GENOMIC DNA]</scope>
    <source>
        <strain evidence="2 3">SPSP-6</strain>
    </source>
</reference>
<keyword evidence="1" id="KW-0812">Transmembrane</keyword>
<dbReference type="NCBIfam" id="NF009316">
    <property type="entry name" value="PRK12674.1-5"/>
    <property type="match status" value="1"/>
</dbReference>